<keyword evidence="3" id="KW-1185">Reference proteome</keyword>
<reference evidence="2" key="1">
    <citation type="submission" date="2023-03" db="EMBL/GenBank/DDBJ databases">
        <title>Massive genome expansion in bonnet fungi (Mycena s.s.) driven by repeated elements and novel gene families across ecological guilds.</title>
        <authorList>
            <consortium name="Lawrence Berkeley National Laboratory"/>
            <person name="Harder C.B."/>
            <person name="Miyauchi S."/>
            <person name="Viragh M."/>
            <person name="Kuo A."/>
            <person name="Thoen E."/>
            <person name="Andreopoulos B."/>
            <person name="Lu D."/>
            <person name="Skrede I."/>
            <person name="Drula E."/>
            <person name="Henrissat B."/>
            <person name="Morin E."/>
            <person name="Kohler A."/>
            <person name="Barry K."/>
            <person name="LaButti K."/>
            <person name="Morin E."/>
            <person name="Salamov A."/>
            <person name="Lipzen A."/>
            <person name="Mereny Z."/>
            <person name="Hegedus B."/>
            <person name="Baldrian P."/>
            <person name="Stursova M."/>
            <person name="Weitz H."/>
            <person name="Taylor A."/>
            <person name="Grigoriev I.V."/>
            <person name="Nagy L.G."/>
            <person name="Martin F."/>
            <person name="Kauserud H."/>
        </authorList>
    </citation>
    <scope>NUCLEOTIDE SEQUENCE</scope>
    <source>
        <strain evidence="2">CBHHK002</strain>
    </source>
</reference>
<comment type="caution">
    <text evidence="2">The sequence shown here is derived from an EMBL/GenBank/DDBJ whole genome shotgun (WGS) entry which is preliminary data.</text>
</comment>
<name>A0AAD7ESW4_9AGAR</name>
<dbReference type="CDD" id="cd11743">
    <property type="entry name" value="Cthe_2751_like"/>
    <property type="match status" value="1"/>
</dbReference>
<evidence type="ECO:0000259" key="1">
    <source>
        <dbReference type="Pfam" id="PF16804"/>
    </source>
</evidence>
<dbReference type="InterPro" id="IPR031837">
    <property type="entry name" value="DUF5071"/>
</dbReference>
<protein>
    <recommendedName>
        <fullName evidence="1">DUF5071 domain-containing protein</fullName>
    </recommendedName>
</protein>
<accession>A0AAD7ESW4</accession>
<dbReference type="EMBL" id="JARIHO010000019">
    <property type="protein sequence ID" value="KAJ7347500.1"/>
    <property type="molecule type" value="Genomic_DNA"/>
</dbReference>
<organism evidence="2 3">
    <name type="scientific">Mycena albidolilacea</name>
    <dbReference type="NCBI Taxonomy" id="1033008"/>
    <lineage>
        <taxon>Eukaryota</taxon>
        <taxon>Fungi</taxon>
        <taxon>Dikarya</taxon>
        <taxon>Basidiomycota</taxon>
        <taxon>Agaricomycotina</taxon>
        <taxon>Agaricomycetes</taxon>
        <taxon>Agaricomycetidae</taxon>
        <taxon>Agaricales</taxon>
        <taxon>Marasmiineae</taxon>
        <taxon>Mycenaceae</taxon>
        <taxon>Mycena</taxon>
    </lineage>
</organism>
<gene>
    <name evidence="2" type="ORF">DFH08DRAFT_744633</name>
</gene>
<proteinExistence type="predicted"/>
<dbReference type="Proteomes" id="UP001218218">
    <property type="component" value="Unassembled WGS sequence"/>
</dbReference>
<dbReference type="AlphaFoldDB" id="A0AAD7ESW4"/>
<dbReference type="Gene3D" id="1.25.40.750">
    <property type="entry name" value="Domain of unknown function DUF5071"/>
    <property type="match status" value="1"/>
</dbReference>
<dbReference type="InterPro" id="IPR038692">
    <property type="entry name" value="Cthe_2751_sf"/>
</dbReference>
<dbReference type="Pfam" id="PF16804">
    <property type="entry name" value="DUF5071"/>
    <property type="match status" value="1"/>
</dbReference>
<evidence type="ECO:0000313" key="2">
    <source>
        <dbReference type="EMBL" id="KAJ7347500.1"/>
    </source>
</evidence>
<feature type="domain" description="DUF5071" evidence="1">
    <location>
        <begin position="166"/>
        <end position="284"/>
    </location>
</feature>
<evidence type="ECO:0000313" key="3">
    <source>
        <dbReference type="Proteomes" id="UP001218218"/>
    </source>
</evidence>
<sequence>MSTDAGRGVVFEFQHTPESQILPKLSSLSSADLAPLIPLLLSWLVYPSTSAERDTLKDLSNETRDQLADFLISRLTAASPTTGDPLVAQIHAALSNPSGTADSAREKAALFYYHGVMLSLPKEHIEPYCDALTRMAWTSTAEETARGLDLRCRYLLEFLDSSQARVPHSKSDELAVRSLELVRTAEEMCPLIPGVLEWIADMNWPIAQECWDQLARFPELTIEPIRAVLRRGDDGGWAMNILSFLLDDVPRVLMERLRPEIERIAQRPTDDEIECMCFESAAECLEAMDHWAARMKILRWPEGQSLHRHRT</sequence>